<dbReference type="PANTHER" id="PTHR43399:SF4">
    <property type="entry name" value="CELL WALL-ASSOCIATED PROTEASE"/>
    <property type="match status" value="1"/>
</dbReference>
<keyword evidence="5 6" id="KW-0720">Serine protease</keyword>
<feature type="domain" description="Peptidase S8/S53" evidence="7">
    <location>
        <begin position="108"/>
        <end position="357"/>
    </location>
</feature>
<evidence type="ECO:0000256" key="4">
    <source>
        <dbReference type="ARBA" id="ARBA00022801"/>
    </source>
</evidence>
<dbReference type="Proteomes" id="UP000619033">
    <property type="component" value="Unassembled WGS sequence"/>
</dbReference>
<evidence type="ECO:0000256" key="3">
    <source>
        <dbReference type="ARBA" id="ARBA00022729"/>
    </source>
</evidence>
<evidence type="ECO:0000256" key="5">
    <source>
        <dbReference type="ARBA" id="ARBA00022825"/>
    </source>
</evidence>
<dbReference type="InterPro" id="IPR000209">
    <property type="entry name" value="Peptidase_S8/S53_dom"/>
</dbReference>
<proteinExistence type="inferred from homology"/>
<evidence type="ECO:0000259" key="7">
    <source>
        <dbReference type="Pfam" id="PF00082"/>
    </source>
</evidence>
<protein>
    <submittedName>
        <fullName evidence="8">S8 family serine peptidase</fullName>
    </submittedName>
</protein>
<dbReference type="GO" id="GO:0006508">
    <property type="term" value="P:proteolysis"/>
    <property type="evidence" value="ECO:0007669"/>
    <property type="project" value="UniProtKB-KW"/>
</dbReference>
<dbReference type="Pfam" id="PF00082">
    <property type="entry name" value="Peptidase_S8"/>
    <property type="match status" value="1"/>
</dbReference>
<organism evidence="8 9">
    <name type="scientific">Fuscibacter oryzae</name>
    <dbReference type="NCBI Taxonomy" id="2803939"/>
    <lineage>
        <taxon>Bacteria</taxon>
        <taxon>Pseudomonadati</taxon>
        <taxon>Pseudomonadota</taxon>
        <taxon>Alphaproteobacteria</taxon>
        <taxon>Rhodobacterales</taxon>
        <taxon>Paracoccaceae</taxon>
        <taxon>Fuscibacter</taxon>
    </lineage>
</organism>
<keyword evidence="2 6" id="KW-0645">Protease</keyword>
<name>A0A8J7MRJ1_9RHOB</name>
<dbReference type="EMBL" id="JAESVP010000002">
    <property type="protein sequence ID" value="MBL4927509.1"/>
    <property type="molecule type" value="Genomic_DNA"/>
</dbReference>
<comment type="caution">
    <text evidence="8">The sequence shown here is derived from an EMBL/GenBank/DDBJ whole genome shotgun (WGS) entry which is preliminary data.</text>
</comment>
<evidence type="ECO:0000313" key="8">
    <source>
        <dbReference type="EMBL" id="MBL4927509.1"/>
    </source>
</evidence>
<dbReference type="InterPro" id="IPR015500">
    <property type="entry name" value="Peptidase_S8_subtilisin-rel"/>
</dbReference>
<keyword evidence="9" id="KW-1185">Reference proteome</keyword>
<dbReference type="PANTHER" id="PTHR43399">
    <property type="entry name" value="SUBTILISIN-RELATED"/>
    <property type="match status" value="1"/>
</dbReference>
<dbReference type="PRINTS" id="PR00723">
    <property type="entry name" value="SUBTILISIN"/>
</dbReference>
<dbReference type="InterPro" id="IPR022398">
    <property type="entry name" value="Peptidase_S8_His-AS"/>
</dbReference>
<comment type="similarity">
    <text evidence="1 6">Belongs to the peptidase S8 family.</text>
</comment>
<evidence type="ECO:0000256" key="2">
    <source>
        <dbReference type="ARBA" id="ARBA00022670"/>
    </source>
</evidence>
<keyword evidence="3" id="KW-0732">Signal</keyword>
<evidence type="ECO:0000256" key="1">
    <source>
        <dbReference type="ARBA" id="ARBA00011073"/>
    </source>
</evidence>
<feature type="active site" description="Charge relay system" evidence="6">
    <location>
        <position position="117"/>
    </location>
</feature>
<dbReference type="AlphaFoldDB" id="A0A8J7MRJ1"/>
<dbReference type="Gene3D" id="3.40.50.200">
    <property type="entry name" value="Peptidase S8/S53 domain"/>
    <property type="match status" value="1"/>
</dbReference>
<reference evidence="8" key="1">
    <citation type="submission" date="2021-01" db="EMBL/GenBank/DDBJ databases">
        <title>Genome seq and assembly of Tabrizicola sp. KVB23.</title>
        <authorList>
            <person name="Chhetri G."/>
        </authorList>
    </citation>
    <scope>NUCLEOTIDE SEQUENCE</scope>
    <source>
        <strain evidence="8">KVB23</strain>
    </source>
</reference>
<dbReference type="PROSITE" id="PS00137">
    <property type="entry name" value="SUBTILASE_HIS"/>
    <property type="match status" value="1"/>
</dbReference>
<dbReference type="InterPro" id="IPR051048">
    <property type="entry name" value="Peptidase_S8/S53_subtilisin"/>
</dbReference>
<feature type="active site" description="Charge relay system" evidence="6">
    <location>
        <position position="321"/>
    </location>
</feature>
<dbReference type="SUPFAM" id="SSF52743">
    <property type="entry name" value="Subtilisin-like"/>
    <property type="match status" value="1"/>
</dbReference>
<accession>A0A8J7MRJ1</accession>
<dbReference type="InterPro" id="IPR036852">
    <property type="entry name" value="Peptidase_S8/S53_dom_sf"/>
</dbReference>
<dbReference type="GO" id="GO:0004252">
    <property type="term" value="F:serine-type endopeptidase activity"/>
    <property type="evidence" value="ECO:0007669"/>
    <property type="project" value="UniProtKB-UniRule"/>
</dbReference>
<dbReference type="InterPro" id="IPR034061">
    <property type="entry name" value="Peptidases_S8_Autotransporter"/>
</dbReference>
<feature type="active site" description="Charge relay system" evidence="6">
    <location>
        <position position="143"/>
    </location>
</feature>
<dbReference type="PROSITE" id="PS51892">
    <property type="entry name" value="SUBTILASE"/>
    <property type="match status" value="1"/>
</dbReference>
<keyword evidence="4 6" id="KW-0378">Hydrolase</keyword>
<sequence length="706" mass="71797">MLDFVMPQSIRPMVVVLAVLSLGACKGGGSAGGTDLPPLTPGGSGTLGSYYVLDFSPWESIASGVRSSARYVLQQSTWHFSSAPSVEYTSNPLAAARIDYAHAVGLTGKGQTIAVSDGGFNTRHEVFSGKSVTITGQISPDDHGTMVASVAAGNSAKMTGVAPGADLIVGAFDTTSLLAQTGTRALQMGAVAWNNSWGYTNTPVNQTSLSNFFTSQADLAYLASLRAYAAQGVVVFALSNDETDTNSDLMAALPMFDGSLQDGWLAVGNAVPTFDSTQILSATRLSAGCLEAAEWCLVADGAWTGAQATSNTAYDFATGSSFAAPQVSGALALLAEAFPSLTPHQLRIRLLAAADNGFFAADGSTELAPGFFHDYSTEYGHGFLNVKAALMPIGVAQLSVDGQAIPLPQATVFSGSGVGDAVAASLASQTMTVVDSLAGDFSVPAKVLSVSAAPVALSARLAENGRQAVSGNSAVADAGVEGFATFRGTEVAMEAADSPISVRVLLPAGGDGSLGLAVTRHFGDGTSGLDLGLKLTRDGGEVFGLGDGAHGSGTAAASITLGLRGALGQDGFVRVGAEFGLAAASGSGALTDVGQVAFNSLGVDLGQSNLFSQGDRLTIGIDTPVTVTAGHGTTHLPLRSVDGITRMSALDVGLAPDSREMDLKLSYQVPLNERTNLRLDLVRATNYGNRAGVTEAAGALSVRIAF</sequence>
<evidence type="ECO:0000313" key="9">
    <source>
        <dbReference type="Proteomes" id="UP000619033"/>
    </source>
</evidence>
<gene>
    <name evidence="8" type="ORF">JI744_05260</name>
</gene>
<dbReference type="CDD" id="cd04848">
    <property type="entry name" value="Peptidases_S8_Autotransporter_serine_protease_like"/>
    <property type="match status" value="1"/>
</dbReference>
<evidence type="ECO:0000256" key="6">
    <source>
        <dbReference type="PROSITE-ProRule" id="PRU01240"/>
    </source>
</evidence>